<dbReference type="Gene3D" id="3.30.310.50">
    <property type="entry name" value="Alpha-D-phosphohexomutase, C-terminal domain"/>
    <property type="match status" value="1"/>
</dbReference>
<dbReference type="OrthoDB" id="9806956at2"/>
<dbReference type="FunFam" id="3.40.120.10:FF:000001">
    <property type="entry name" value="Phosphoglucosamine mutase"/>
    <property type="match status" value="1"/>
</dbReference>
<evidence type="ECO:0000256" key="5">
    <source>
        <dbReference type="ARBA" id="ARBA00023235"/>
    </source>
</evidence>
<evidence type="ECO:0000256" key="2">
    <source>
        <dbReference type="ARBA" id="ARBA00022553"/>
    </source>
</evidence>
<evidence type="ECO:0000256" key="7">
    <source>
        <dbReference type="ARBA" id="ARBA00068193"/>
    </source>
</evidence>
<dbReference type="NCBIfam" id="TIGR01455">
    <property type="entry name" value="glmM"/>
    <property type="match status" value="1"/>
</dbReference>
<keyword evidence="4 8" id="KW-0460">Magnesium</keyword>
<dbReference type="PRINTS" id="PR00509">
    <property type="entry name" value="PGMPMM"/>
</dbReference>
<dbReference type="InterPro" id="IPR036900">
    <property type="entry name" value="A-D-PHexomutase_C_sf"/>
</dbReference>
<keyword evidence="5 8" id="KW-0413">Isomerase</keyword>
<dbReference type="GO" id="GO:0004615">
    <property type="term" value="F:phosphomannomutase activity"/>
    <property type="evidence" value="ECO:0007669"/>
    <property type="project" value="TreeGrafter"/>
</dbReference>
<dbReference type="InterPro" id="IPR016066">
    <property type="entry name" value="A-D-PHexomutase_CS"/>
</dbReference>
<comment type="function">
    <text evidence="8 10">Catalyzes the conversion of glucosamine-6-phosphate to glucosamine-1-phosphate.</text>
</comment>
<evidence type="ECO:0000256" key="6">
    <source>
        <dbReference type="ARBA" id="ARBA00066330"/>
    </source>
</evidence>
<feature type="binding site" description="via phosphate group" evidence="8">
    <location>
        <position position="102"/>
    </location>
    <ligand>
        <name>Mg(2+)</name>
        <dbReference type="ChEBI" id="CHEBI:18420"/>
    </ligand>
</feature>
<dbReference type="HAMAP" id="MF_01554_B">
    <property type="entry name" value="GlmM_B"/>
    <property type="match status" value="1"/>
</dbReference>
<feature type="modified residue" description="Phosphoserine" evidence="8">
    <location>
        <position position="102"/>
    </location>
</feature>
<dbReference type="AlphaFoldDB" id="A0A238ZE13"/>
<dbReference type="GO" id="GO:0000287">
    <property type="term" value="F:magnesium ion binding"/>
    <property type="evidence" value="ECO:0007669"/>
    <property type="project" value="UniProtKB-UniRule"/>
</dbReference>
<evidence type="ECO:0000259" key="11">
    <source>
        <dbReference type="Pfam" id="PF00408"/>
    </source>
</evidence>
<dbReference type="PANTHER" id="PTHR42946:SF1">
    <property type="entry name" value="PHOSPHOGLUCOMUTASE (ALPHA-D-GLUCOSE-1,6-BISPHOSPHATE-DEPENDENT)"/>
    <property type="match status" value="1"/>
</dbReference>
<dbReference type="GO" id="GO:0009252">
    <property type="term" value="P:peptidoglycan biosynthetic process"/>
    <property type="evidence" value="ECO:0007669"/>
    <property type="project" value="UniProtKB-ARBA"/>
</dbReference>
<dbReference type="InterPro" id="IPR005845">
    <property type="entry name" value="A-D-PHexomutase_a/b/a-II"/>
</dbReference>
<dbReference type="InterPro" id="IPR005841">
    <property type="entry name" value="Alpha-D-phosphohexomutase_SF"/>
</dbReference>
<dbReference type="PROSITE" id="PS00710">
    <property type="entry name" value="PGM_PMM"/>
    <property type="match status" value="1"/>
</dbReference>
<feature type="binding site" evidence="8">
    <location>
        <position position="246"/>
    </location>
    <ligand>
        <name>Mg(2+)</name>
        <dbReference type="ChEBI" id="CHEBI:18420"/>
    </ligand>
</feature>
<feature type="domain" description="Alpha-D-phosphohexomutase C-terminal" evidence="11">
    <location>
        <begin position="377"/>
        <end position="442"/>
    </location>
</feature>
<keyword evidence="16" id="KW-1185">Reference proteome</keyword>
<gene>
    <name evidence="8" type="primary">glmM</name>
    <name evidence="15" type="ORF">SAMN04488503_1421</name>
</gene>
<evidence type="ECO:0000256" key="3">
    <source>
        <dbReference type="ARBA" id="ARBA00022723"/>
    </source>
</evidence>
<keyword evidence="3 8" id="KW-0479">Metal-binding</keyword>
<comment type="PTM">
    <text evidence="8">Activated by phosphorylation.</text>
</comment>
<dbReference type="CDD" id="cd05802">
    <property type="entry name" value="GlmM"/>
    <property type="match status" value="1"/>
</dbReference>
<dbReference type="Gene3D" id="3.40.120.10">
    <property type="entry name" value="Alpha-D-Glucose-1,6-Bisphosphate, subunit A, domain 3"/>
    <property type="match status" value="3"/>
</dbReference>
<dbReference type="InterPro" id="IPR005844">
    <property type="entry name" value="A-D-PHexomutase_a/b/a-I"/>
</dbReference>
<dbReference type="InterPro" id="IPR050060">
    <property type="entry name" value="Phosphoglucosamine_mutase"/>
</dbReference>
<dbReference type="Pfam" id="PF00408">
    <property type="entry name" value="PGM_PMM_IV"/>
    <property type="match status" value="1"/>
</dbReference>
<dbReference type="FunFam" id="3.30.310.50:FF:000001">
    <property type="entry name" value="Phosphoglucosamine mutase"/>
    <property type="match status" value="1"/>
</dbReference>
<comment type="cofactor">
    <cofactor evidence="8">
        <name>Mg(2+)</name>
        <dbReference type="ChEBI" id="CHEBI:18420"/>
    </cofactor>
    <text evidence="8">Binds 1 Mg(2+) ion per subunit.</text>
</comment>
<comment type="similarity">
    <text evidence="1 8 9">Belongs to the phosphohexose mutase family.</text>
</comment>
<dbReference type="GO" id="GO:0005829">
    <property type="term" value="C:cytosol"/>
    <property type="evidence" value="ECO:0007669"/>
    <property type="project" value="TreeGrafter"/>
</dbReference>
<accession>A0A238ZE13</accession>
<dbReference type="GO" id="GO:0006048">
    <property type="term" value="P:UDP-N-acetylglucosamine biosynthetic process"/>
    <property type="evidence" value="ECO:0007669"/>
    <property type="project" value="TreeGrafter"/>
</dbReference>
<protein>
    <recommendedName>
        <fullName evidence="7 8">Phosphoglucosamine mutase</fullName>
        <ecNumber evidence="6 8">5.4.2.10</ecNumber>
    </recommendedName>
</protein>
<evidence type="ECO:0000259" key="13">
    <source>
        <dbReference type="Pfam" id="PF02879"/>
    </source>
</evidence>
<dbReference type="InterPro" id="IPR005846">
    <property type="entry name" value="A-D-PHexomutase_a/b/a-III"/>
</dbReference>
<dbReference type="SUPFAM" id="SSF53738">
    <property type="entry name" value="Phosphoglucomutase, first 3 domains"/>
    <property type="match status" value="3"/>
</dbReference>
<reference evidence="15 16" key="1">
    <citation type="submission" date="2017-06" db="EMBL/GenBank/DDBJ databases">
        <authorList>
            <person name="Kim H.J."/>
            <person name="Triplett B.A."/>
        </authorList>
    </citation>
    <scope>NUCLEOTIDE SEQUENCE [LARGE SCALE GENOMIC DNA]</scope>
    <source>
        <strain evidence="15 16">DSM 13116</strain>
    </source>
</reference>
<dbReference type="RefSeq" id="WP_089273128.1">
    <property type="nucleotide sequence ID" value="NZ_FZOC01000002.1"/>
</dbReference>
<dbReference type="Pfam" id="PF02879">
    <property type="entry name" value="PGM_PMM_II"/>
    <property type="match status" value="1"/>
</dbReference>
<name>A0A238ZE13_9BACT</name>
<evidence type="ECO:0000313" key="16">
    <source>
        <dbReference type="Proteomes" id="UP000198324"/>
    </source>
</evidence>
<comment type="catalytic activity">
    <reaction evidence="8 10">
        <text>alpha-D-glucosamine 1-phosphate = D-glucosamine 6-phosphate</text>
        <dbReference type="Rhea" id="RHEA:23424"/>
        <dbReference type="ChEBI" id="CHEBI:58516"/>
        <dbReference type="ChEBI" id="CHEBI:58725"/>
        <dbReference type="EC" id="5.4.2.10"/>
    </reaction>
</comment>
<evidence type="ECO:0000256" key="8">
    <source>
        <dbReference type="HAMAP-Rule" id="MF_01554"/>
    </source>
</evidence>
<evidence type="ECO:0000256" key="10">
    <source>
        <dbReference type="RuleBase" id="RU004327"/>
    </source>
</evidence>
<evidence type="ECO:0000256" key="4">
    <source>
        <dbReference type="ARBA" id="ARBA00022842"/>
    </source>
</evidence>
<evidence type="ECO:0000256" key="1">
    <source>
        <dbReference type="ARBA" id="ARBA00010231"/>
    </source>
</evidence>
<dbReference type="EC" id="5.4.2.10" evidence="6 8"/>
<evidence type="ECO:0000313" key="15">
    <source>
        <dbReference type="EMBL" id="SNR80924.1"/>
    </source>
</evidence>
<evidence type="ECO:0000256" key="9">
    <source>
        <dbReference type="RuleBase" id="RU004326"/>
    </source>
</evidence>
<dbReference type="InterPro" id="IPR016055">
    <property type="entry name" value="A-D-PHexomutase_a/b/a-I/II/III"/>
</dbReference>
<dbReference type="SUPFAM" id="SSF55957">
    <property type="entry name" value="Phosphoglucomutase, C-terminal domain"/>
    <property type="match status" value="1"/>
</dbReference>
<feature type="binding site" evidence="8">
    <location>
        <position position="244"/>
    </location>
    <ligand>
        <name>Mg(2+)</name>
        <dbReference type="ChEBI" id="CHEBI:18420"/>
    </ligand>
</feature>
<keyword evidence="2 8" id="KW-0597">Phosphoprotein</keyword>
<organism evidence="15 16">
    <name type="scientific">Humidesulfovibrio mexicanus</name>
    <dbReference type="NCBI Taxonomy" id="147047"/>
    <lineage>
        <taxon>Bacteria</taxon>
        <taxon>Pseudomonadati</taxon>
        <taxon>Thermodesulfobacteriota</taxon>
        <taxon>Desulfovibrionia</taxon>
        <taxon>Desulfovibrionales</taxon>
        <taxon>Desulfovibrionaceae</taxon>
        <taxon>Humidesulfovibrio</taxon>
    </lineage>
</organism>
<dbReference type="Pfam" id="PF02878">
    <property type="entry name" value="PGM_PMM_I"/>
    <property type="match status" value="1"/>
</dbReference>
<proteinExistence type="inferred from homology"/>
<sequence>MREKLFGTDGLRGRVNQYPMTPEIALRLGLAAGQKFRNGKRRHKVIIGKDTRLSGYVFETALTSGFCAVGMDVFLVGPMPTPAISFLTRNLRADLGVVISASHNPFHDNGIKFFDHEGFKLPDEVESEIAALVLAEDPAWDFPAPERVGRAKRIVDSWGRYIVYLQHTFPREMTLSGMKIVLDCAHGAAYGGAPQVFEELGAEVVTMGVSPNGVNINDGCGSLYPDQLAAKVREVGADIGLALDGDADRLIVVDEQGRVLDGDQIMALCAQDMLEQGTLAGGTLVATVMSNMALEMFMRERGGRLLRTPVGDRYVVEAMRREGATLGGEQSGHLIFMEYSTTGDGTLAALQLLRIMCKKNLPLSLLAHLLEPFPQVMVNVRVQKKVPFADLPEVGRAIACVEADLCGRGRVLLRYSGTEPKARVMVEGEDKTRVETYANDIAMLLERCLRS</sequence>
<feature type="domain" description="Alpha-D-phosphohexomutase alpha/beta/alpha" evidence="12">
    <location>
        <begin position="4"/>
        <end position="137"/>
    </location>
</feature>
<dbReference type="Pfam" id="PF02880">
    <property type="entry name" value="PGM_PMM_III"/>
    <property type="match status" value="1"/>
</dbReference>
<dbReference type="Proteomes" id="UP000198324">
    <property type="component" value="Unassembled WGS sequence"/>
</dbReference>
<feature type="active site" description="Phosphoserine intermediate" evidence="8">
    <location>
        <position position="102"/>
    </location>
</feature>
<dbReference type="InterPro" id="IPR005843">
    <property type="entry name" value="A-D-PHexomutase_C"/>
</dbReference>
<feature type="domain" description="Alpha-D-phosphohexomutase alpha/beta/alpha" evidence="13">
    <location>
        <begin position="161"/>
        <end position="257"/>
    </location>
</feature>
<dbReference type="InterPro" id="IPR006352">
    <property type="entry name" value="GlmM_bact"/>
</dbReference>
<dbReference type="FunFam" id="3.40.120.10:FF:000002">
    <property type="entry name" value="Phosphoglucosamine mutase"/>
    <property type="match status" value="1"/>
</dbReference>
<feature type="domain" description="Alpha-D-phosphohexomutase alpha/beta/alpha" evidence="14">
    <location>
        <begin position="261"/>
        <end position="371"/>
    </location>
</feature>
<evidence type="ECO:0000259" key="12">
    <source>
        <dbReference type="Pfam" id="PF02878"/>
    </source>
</evidence>
<evidence type="ECO:0000259" key="14">
    <source>
        <dbReference type="Pfam" id="PF02880"/>
    </source>
</evidence>
<dbReference type="NCBIfam" id="NF008139">
    <property type="entry name" value="PRK10887.1"/>
    <property type="match status" value="1"/>
</dbReference>
<dbReference type="GO" id="GO:0008966">
    <property type="term" value="F:phosphoglucosamine mutase activity"/>
    <property type="evidence" value="ECO:0007669"/>
    <property type="project" value="UniProtKB-UniRule"/>
</dbReference>
<feature type="binding site" evidence="8">
    <location>
        <position position="248"/>
    </location>
    <ligand>
        <name>Mg(2+)</name>
        <dbReference type="ChEBI" id="CHEBI:18420"/>
    </ligand>
</feature>
<dbReference type="GO" id="GO:0005975">
    <property type="term" value="P:carbohydrate metabolic process"/>
    <property type="evidence" value="ECO:0007669"/>
    <property type="project" value="InterPro"/>
</dbReference>
<dbReference type="EMBL" id="FZOC01000002">
    <property type="protein sequence ID" value="SNR80924.1"/>
    <property type="molecule type" value="Genomic_DNA"/>
</dbReference>
<dbReference type="PANTHER" id="PTHR42946">
    <property type="entry name" value="PHOSPHOHEXOSE MUTASE"/>
    <property type="match status" value="1"/>
</dbReference>